<dbReference type="AlphaFoldDB" id="A0AB40D2N5"/>
<evidence type="ECO:0000256" key="1">
    <source>
        <dbReference type="ARBA" id="ARBA00009065"/>
    </source>
</evidence>
<dbReference type="PANTHER" id="PTHR10177">
    <property type="entry name" value="CYCLINS"/>
    <property type="match status" value="1"/>
</dbReference>
<dbReference type="SMART" id="SM00385">
    <property type="entry name" value="CYCLIN"/>
    <property type="match status" value="1"/>
</dbReference>
<dbReference type="RefSeq" id="XP_039146584.1">
    <property type="nucleotide sequence ID" value="XM_039290650.1"/>
</dbReference>
<dbReference type="SUPFAM" id="SSF47954">
    <property type="entry name" value="Cyclin-like"/>
    <property type="match status" value="2"/>
</dbReference>
<dbReference type="Pfam" id="PF02984">
    <property type="entry name" value="Cyclin_C"/>
    <property type="match status" value="1"/>
</dbReference>
<evidence type="ECO:0000259" key="7">
    <source>
        <dbReference type="SMART" id="SM00385"/>
    </source>
</evidence>
<dbReference type="GO" id="GO:0051301">
    <property type="term" value="P:cell division"/>
    <property type="evidence" value="ECO:0007669"/>
    <property type="project" value="UniProtKB-KW"/>
</dbReference>
<evidence type="ECO:0000256" key="3">
    <source>
        <dbReference type="ARBA" id="ARBA00023127"/>
    </source>
</evidence>
<evidence type="ECO:0000256" key="6">
    <source>
        <dbReference type="SAM" id="MobiDB-lite"/>
    </source>
</evidence>
<proteinExistence type="inferred from homology"/>
<dbReference type="InterPro" id="IPR013763">
    <property type="entry name" value="Cyclin-like_dom"/>
</dbReference>
<dbReference type="InterPro" id="IPR039361">
    <property type="entry name" value="Cyclin"/>
</dbReference>
<evidence type="ECO:0000259" key="8">
    <source>
        <dbReference type="SMART" id="SM01332"/>
    </source>
</evidence>
<keyword evidence="9" id="KW-1185">Reference proteome</keyword>
<organism evidence="9 10">
    <name type="scientific">Dioscorea cayennensis subsp. rotundata</name>
    <name type="common">White Guinea yam</name>
    <name type="synonym">Dioscorea rotundata</name>
    <dbReference type="NCBI Taxonomy" id="55577"/>
    <lineage>
        <taxon>Eukaryota</taxon>
        <taxon>Viridiplantae</taxon>
        <taxon>Streptophyta</taxon>
        <taxon>Embryophyta</taxon>
        <taxon>Tracheophyta</taxon>
        <taxon>Spermatophyta</taxon>
        <taxon>Magnoliopsida</taxon>
        <taxon>Liliopsida</taxon>
        <taxon>Dioscoreales</taxon>
        <taxon>Dioscoreaceae</taxon>
        <taxon>Dioscorea</taxon>
    </lineage>
</organism>
<protein>
    <submittedName>
        <fullName evidence="10">Cyclin-D1-1</fullName>
    </submittedName>
</protein>
<dbReference type="CDD" id="cd20543">
    <property type="entry name" value="CYCLIN_AtCycD-like_rpt1"/>
    <property type="match status" value="1"/>
</dbReference>
<feature type="domain" description="Cyclin C-terminal" evidence="8">
    <location>
        <begin position="187"/>
        <end position="303"/>
    </location>
</feature>
<evidence type="ECO:0000256" key="5">
    <source>
        <dbReference type="RuleBase" id="RU000383"/>
    </source>
</evidence>
<evidence type="ECO:0000313" key="10">
    <source>
        <dbReference type="RefSeq" id="XP_039146584.1"/>
    </source>
</evidence>
<dbReference type="FunFam" id="1.10.472.10:FF:000034">
    <property type="entry name" value="D2/4-type cyclin"/>
    <property type="match status" value="1"/>
</dbReference>
<feature type="compositionally biased region" description="Low complexity" evidence="6">
    <location>
        <begin position="306"/>
        <end position="319"/>
    </location>
</feature>
<dbReference type="SMART" id="SM01332">
    <property type="entry name" value="Cyclin_C"/>
    <property type="match status" value="1"/>
</dbReference>
<dbReference type="PROSITE" id="PS00292">
    <property type="entry name" value="CYCLINS"/>
    <property type="match status" value="1"/>
</dbReference>
<dbReference type="InterPro" id="IPR048258">
    <property type="entry name" value="Cyclins_cyclin-box"/>
</dbReference>
<keyword evidence="2" id="KW-0132">Cell division</keyword>
<reference evidence="10" key="1">
    <citation type="submission" date="2025-08" db="UniProtKB">
        <authorList>
            <consortium name="RefSeq"/>
        </authorList>
    </citation>
    <scope>IDENTIFICATION</scope>
</reference>
<dbReference type="Gene3D" id="1.10.472.10">
    <property type="entry name" value="Cyclin-like"/>
    <property type="match status" value="2"/>
</dbReference>
<accession>A0AB40D2N5</accession>
<evidence type="ECO:0000256" key="2">
    <source>
        <dbReference type="ARBA" id="ARBA00022618"/>
    </source>
</evidence>
<keyword evidence="3 5" id="KW-0195">Cyclin</keyword>
<name>A0AB40D2N5_DIOCR</name>
<dbReference type="Pfam" id="PF00134">
    <property type="entry name" value="Cyclin_N"/>
    <property type="match status" value="1"/>
</dbReference>
<sequence length="341" mass="38654">MRMKVSYSINNDSSSSCCDLLCNEEAETLSDQEIIMPEYTHQVECYFPEDSNESIAEFIEGEASYSPANDYLERFRSSSLDSLARQNSVSWILKVQAYYHFQPLTAYLAVNYMDRFLSSHTLPQVNGWPLQLLAVSCLSLAAKMEETHVPSLVDLQVEDAKFVFESRVIRRMELLVLTALKWRLRSVTPFTFIDFFAYKVDPSGLYTRYLVSHATQIILSTIIDVDFLNQCPSSMAAAAIICVASESQHLNFINPSMAVKWCIGLTREGINKCYRLMQEVGTDNTLRKTLKIVPYLRVTIPATSISSMSSSSSSSLSLPNKRRRLNNNNLDEDESKESSEK</sequence>
<comment type="similarity">
    <text evidence="1">Belongs to the cyclin family. Cyclin D subfamily.</text>
</comment>
<dbReference type="InterPro" id="IPR006671">
    <property type="entry name" value="Cyclin_N"/>
</dbReference>
<evidence type="ECO:0000256" key="4">
    <source>
        <dbReference type="ARBA" id="ARBA00023306"/>
    </source>
</evidence>
<dbReference type="InterPro" id="IPR004367">
    <property type="entry name" value="Cyclin_C-dom"/>
</dbReference>
<keyword evidence="4" id="KW-0131">Cell cycle</keyword>
<dbReference type="InterPro" id="IPR036915">
    <property type="entry name" value="Cyclin-like_sf"/>
</dbReference>
<dbReference type="Proteomes" id="UP001515500">
    <property type="component" value="Chromosome 3"/>
</dbReference>
<dbReference type="CDD" id="cd20544">
    <property type="entry name" value="CYCLIN_AtCycD-like_rpt2"/>
    <property type="match status" value="1"/>
</dbReference>
<feature type="domain" description="Cyclin-like" evidence="7">
    <location>
        <begin position="90"/>
        <end position="178"/>
    </location>
</feature>
<feature type="region of interest" description="Disordered" evidence="6">
    <location>
        <begin position="306"/>
        <end position="341"/>
    </location>
</feature>
<evidence type="ECO:0000313" key="9">
    <source>
        <dbReference type="Proteomes" id="UP001515500"/>
    </source>
</evidence>
<gene>
    <name evidence="10" type="primary">LOC120283873</name>
</gene>
<dbReference type="GeneID" id="120283873"/>